<comment type="subunit">
    <text evidence="13">Homotrimer formed of three 18-stranded antiparallel beta-barrels, containing three independent channels.</text>
</comment>
<evidence type="ECO:0000256" key="11">
    <source>
        <dbReference type="ARBA" id="ARBA00023237"/>
    </source>
</evidence>
<feature type="site" description="Greasy slide, important in sugar transport" evidence="13">
    <location>
        <position position="30"/>
    </location>
</feature>
<dbReference type="GO" id="GO:0009279">
    <property type="term" value="C:cell outer membrane"/>
    <property type="evidence" value="ECO:0007669"/>
    <property type="project" value="UniProtKB-SubCell"/>
</dbReference>
<evidence type="ECO:0000313" key="14">
    <source>
        <dbReference type="EMBL" id="VFS69048.1"/>
    </source>
</evidence>
<name>A0A485BBW7_KLUCR</name>
<evidence type="ECO:0000256" key="7">
    <source>
        <dbReference type="ARBA" id="ARBA00022729"/>
    </source>
</evidence>
<dbReference type="InterPro" id="IPR003192">
    <property type="entry name" value="Porin_LamB"/>
</dbReference>
<dbReference type="InterPro" id="IPR050286">
    <property type="entry name" value="G_neg_Bact_CarbUptk_Porin"/>
</dbReference>
<dbReference type="GO" id="GO:0042958">
    <property type="term" value="F:maltodextrin transmembrane transporter activity"/>
    <property type="evidence" value="ECO:0007669"/>
    <property type="project" value="InterPro"/>
</dbReference>
<dbReference type="SUPFAM" id="SSF56935">
    <property type="entry name" value="Porins"/>
    <property type="match status" value="1"/>
</dbReference>
<dbReference type="NCBIfam" id="NF006860">
    <property type="entry name" value="PRK09360.1"/>
    <property type="match status" value="1"/>
</dbReference>
<reference evidence="14 15" key="1">
    <citation type="submission" date="2019-03" db="EMBL/GenBank/DDBJ databases">
        <authorList>
            <consortium name="Pathogen Informatics"/>
        </authorList>
    </citation>
    <scope>NUCLEOTIDE SEQUENCE [LARGE SCALE GENOMIC DNA]</scope>
    <source>
        <strain evidence="14 15">NCTC12993</strain>
    </source>
</reference>
<dbReference type="GO" id="GO:0015481">
    <property type="term" value="F:maltose transporting porin activity"/>
    <property type="evidence" value="ECO:0007669"/>
    <property type="project" value="InterPro"/>
</dbReference>
<evidence type="ECO:0000256" key="10">
    <source>
        <dbReference type="ARBA" id="ARBA00023136"/>
    </source>
</evidence>
<organism evidence="14 15">
    <name type="scientific">Kluyvera cryocrescens</name>
    <name type="common">Kluyvera citrophila</name>
    <dbReference type="NCBI Taxonomy" id="580"/>
    <lineage>
        <taxon>Bacteria</taxon>
        <taxon>Pseudomonadati</taxon>
        <taxon>Pseudomonadota</taxon>
        <taxon>Gammaproteobacteria</taxon>
        <taxon>Enterobacterales</taxon>
        <taxon>Enterobacteriaceae</taxon>
        <taxon>Kluyvera</taxon>
    </lineage>
</organism>
<feature type="signal peptide" evidence="13">
    <location>
        <begin position="1"/>
        <end position="24"/>
    </location>
</feature>
<evidence type="ECO:0000256" key="9">
    <source>
        <dbReference type="ARBA" id="ARBA00023114"/>
    </source>
</evidence>
<keyword evidence="4 13" id="KW-1134">Transmembrane beta strand</keyword>
<feature type="site" description="Greasy slide, important in sugar transport" evidence="13">
    <location>
        <position position="444"/>
    </location>
</feature>
<dbReference type="Gene3D" id="2.40.170.10">
    <property type="entry name" value="Porin, LamB type"/>
    <property type="match status" value="1"/>
</dbReference>
<dbReference type="HAMAP" id="MF_01301">
    <property type="entry name" value="LamB"/>
    <property type="match status" value="1"/>
</dbReference>
<dbReference type="CDD" id="cd01346">
    <property type="entry name" value="Maltoporin-like"/>
    <property type="match status" value="1"/>
</dbReference>
<dbReference type="RefSeq" id="WP_061283373.1">
    <property type="nucleotide sequence ID" value="NZ_CP134165.1"/>
</dbReference>
<evidence type="ECO:0000256" key="3">
    <source>
        <dbReference type="ARBA" id="ARBA00022448"/>
    </source>
</evidence>
<dbReference type="Proteomes" id="UP000401081">
    <property type="component" value="Unassembled WGS sequence"/>
</dbReference>
<keyword evidence="3 13" id="KW-0813">Transport</keyword>
<keyword evidence="6 13" id="KW-0812">Transmembrane</keyword>
<comment type="induction">
    <text evidence="13">By maltose.</text>
</comment>
<comment type="subcellular location">
    <subcellularLocation>
        <location evidence="1 13">Cell outer membrane</location>
        <topology evidence="1 13">Multi-pass membrane protein</topology>
    </subcellularLocation>
</comment>
<feature type="site" description="Greasy slide, important in sugar transport" evidence="13">
    <location>
        <position position="98"/>
    </location>
</feature>
<dbReference type="EMBL" id="CAADJD010000020">
    <property type="protein sequence ID" value="VFS69048.1"/>
    <property type="molecule type" value="Genomic_DNA"/>
</dbReference>
<feature type="site" description="Important in sugar transport" evidence="13">
    <location>
        <position position="142"/>
    </location>
</feature>
<feature type="site" description="Greasy slide, important in sugar transport" evidence="13">
    <location>
        <position position="386"/>
    </location>
</feature>
<accession>A0A485BBW7</accession>
<sequence precursor="true">MITLRKLPVAVAVAAGIMSVQAMAVDFHGYARSGIGWTGSGGEQQCFQATGAQSKYRLGNECETYAELKLGQEVWKEGDKSFYFDTNVAYSVAQQNDWEATDPAFREANVQGKNLIEWLPGSTIWAGKRFYQRHDVHMIDFYYWDISGPGAGIENVDLGFGKLSLAATRSQEAGGSYIFTSQNTYDKSKDTANDVFDVRLAGLETNPDGVLELGADYGRANHTDGYSFADNASKDGWMFTAEHTQSMLKGYNKFVLQYATDAMTTQGKGIPQGTNSASSFTVGGITYPNVVNNNGDMWRVLDHGAISLGDKWDLMYVGMYQNIDLDNNLGTEWYTVGIRPMYKWTPIMSTLLEVGYDNVKSQQTGDRNNQYKITLAQQWQAGDSIWSRPAIRVFATYAKWDENWGYVKNGDSVSRYAVSSNSNVSNTNRGDSDEFSFGAQMEIWW</sequence>
<evidence type="ECO:0000313" key="15">
    <source>
        <dbReference type="Proteomes" id="UP000401081"/>
    </source>
</evidence>
<feature type="site" description="Greasy slide, important in sugar transport" evidence="13">
    <location>
        <position position="251"/>
    </location>
</feature>
<dbReference type="AlphaFoldDB" id="A0A485BBW7"/>
<keyword evidence="7 13" id="KW-0732">Signal</keyword>
<dbReference type="GO" id="GO:0046930">
    <property type="term" value="C:pore complex"/>
    <property type="evidence" value="ECO:0007669"/>
    <property type="project" value="UniProtKB-KW"/>
</dbReference>
<evidence type="ECO:0000256" key="6">
    <source>
        <dbReference type="ARBA" id="ARBA00022692"/>
    </source>
</evidence>
<dbReference type="InterPro" id="IPR023738">
    <property type="entry name" value="Maltoporin"/>
</dbReference>
<keyword evidence="10 13" id="KW-0472">Membrane</keyword>
<proteinExistence type="evidence at transcript level"/>
<feature type="chain" id="PRO_5041749284" description="Maltoporin" evidence="13">
    <location>
        <begin position="25"/>
        <end position="445"/>
    </location>
</feature>
<gene>
    <name evidence="14" type="primary">lamB_3</name>
    <name evidence="13" type="synonym">lamB</name>
    <name evidence="14" type="ORF">NCTC12993_04243</name>
</gene>
<evidence type="ECO:0000256" key="4">
    <source>
        <dbReference type="ARBA" id="ARBA00022452"/>
    </source>
</evidence>
<evidence type="ECO:0000256" key="1">
    <source>
        <dbReference type="ARBA" id="ARBA00004571"/>
    </source>
</evidence>
<keyword evidence="11 13" id="KW-0998">Cell outer membrane</keyword>
<dbReference type="InterPro" id="IPR036998">
    <property type="entry name" value="Porin_LamB_sf"/>
</dbReference>
<comment type="similarity">
    <text evidence="2 13">Belongs to the porin LamB (TC 1.B.3) family.</text>
</comment>
<evidence type="ECO:0000256" key="13">
    <source>
        <dbReference type="HAMAP-Rule" id="MF_01301"/>
    </source>
</evidence>
<keyword evidence="8 13" id="KW-0406">Ion transport</keyword>
<dbReference type="GO" id="GO:0006811">
    <property type="term" value="P:monoatomic ion transport"/>
    <property type="evidence" value="ECO:0007669"/>
    <property type="project" value="UniProtKB-KW"/>
</dbReference>
<keyword evidence="9 13" id="KW-0626">Porin</keyword>
<dbReference type="FunFam" id="2.40.170.10:FF:000001">
    <property type="entry name" value="Maltoporin"/>
    <property type="match status" value="1"/>
</dbReference>
<keyword evidence="5 13" id="KW-0762">Sugar transport</keyword>
<dbReference type="PANTHER" id="PTHR38762">
    <property type="entry name" value="CRYPTIC OUTER MEMBRANE PORIN BGLH-RELATED"/>
    <property type="match status" value="1"/>
</dbReference>
<dbReference type="PANTHER" id="PTHR38762:SF1">
    <property type="entry name" value="CRYPTIC OUTER MEMBRANE PORIN BGLH-RELATED"/>
    <property type="match status" value="1"/>
</dbReference>
<evidence type="ECO:0000256" key="2">
    <source>
        <dbReference type="ARBA" id="ARBA00007055"/>
    </source>
</evidence>
<dbReference type="Pfam" id="PF02264">
    <property type="entry name" value="LamB"/>
    <property type="match status" value="1"/>
</dbReference>
<comment type="catalytic activity">
    <reaction evidence="12 13">
        <text>beta-maltose(in) = beta-maltose(out)</text>
        <dbReference type="Rhea" id="RHEA:29731"/>
        <dbReference type="ChEBI" id="CHEBI:18147"/>
    </reaction>
</comment>
<evidence type="ECO:0000256" key="12">
    <source>
        <dbReference type="ARBA" id="ARBA00050956"/>
    </source>
</evidence>
<protein>
    <recommendedName>
        <fullName evidence="13">Maltoporin</fullName>
    </recommendedName>
    <alternativeName>
        <fullName evidence="13">Maltose-inducible porin</fullName>
    </alternativeName>
</protein>
<evidence type="ECO:0000256" key="8">
    <source>
        <dbReference type="ARBA" id="ARBA00023065"/>
    </source>
</evidence>
<keyword evidence="15" id="KW-1185">Reference proteome</keyword>
<dbReference type="GeneID" id="99778392"/>
<evidence type="ECO:0000256" key="5">
    <source>
        <dbReference type="ARBA" id="ARBA00022597"/>
    </source>
</evidence>
<comment type="function">
    <text evidence="13">Involved in the transport of maltose and maltodextrins.</text>
</comment>
<feature type="site" description="Greasy slide, important in sugar transport" evidence="13">
    <location>
        <position position="65"/>
    </location>
</feature>